<evidence type="ECO:0000259" key="1">
    <source>
        <dbReference type="Pfam" id="PF01590"/>
    </source>
</evidence>
<evidence type="ECO:0000313" key="3">
    <source>
        <dbReference type="Proteomes" id="UP001501490"/>
    </source>
</evidence>
<sequence>MGHGDDLAMPSGADVTSLTRFLHQAHDRFVVTGQTHRALRRVVAESWQRSLAAGLDPEVSLARIGLDDGRLAEIRAAHPLAAAMPVIRRLLVDGLSDAGMLVAVSDAAGQLLWVEGDRQMRTRAEGMHFVPGADWSEQSAGTNAPGTALALDTPVQLFGPEHLARQVTPWSCSAAPIHDIDTGAMLGVLDITGGNDVAAPHTLALVRATVAAVEAELRLERLTPRGPELTAVQWLRPRLAVLGGRSATLRFGAQATTFSPRHSEILVLLAESSDGLTAAELAVAISETEQAGVTVRAELSRLRGLLGPLRLDSRPYRLDGDFSTDIADVRADLAGGRLRRAVAHYRGPLLPYSEAPGVVDLREELHAVLRSALISSGDADALLAFADTAHGRDDFEVWAAAMNALPASSPRRPQVAAHLERLDRLFG</sequence>
<dbReference type="Gene3D" id="3.30.450.40">
    <property type="match status" value="1"/>
</dbReference>
<dbReference type="InterPro" id="IPR029016">
    <property type="entry name" value="GAF-like_dom_sf"/>
</dbReference>
<proteinExistence type="predicted"/>
<evidence type="ECO:0000313" key="2">
    <source>
        <dbReference type="EMBL" id="GAA3610881.1"/>
    </source>
</evidence>
<organism evidence="2 3">
    <name type="scientific">Microlunatus ginsengisoli</name>
    <dbReference type="NCBI Taxonomy" id="363863"/>
    <lineage>
        <taxon>Bacteria</taxon>
        <taxon>Bacillati</taxon>
        <taxon>Actinomycetota</taxon>
        <taxon>Actinomycetes</taxon>
        <taxon>Propionibacteriales</taxon>
        <taxon>Propionibacteriaceae</taxon>
        <taxon>Microlunatus</taxon>
    </lineage>
</organism>
<keyword evidence="3" id="KW-1185">Reference proteome</keyword>
<dbReference type="Pfam" id="PF01590">
    <property type="entry name" value="GAF"/>
    <property type="match status" value="1"/>
</dbReference>
<dbReference type="Proteomes" id="UP001501490">
    <property type="component" value="Unassembled WGS sequence"/>
</dbReference>
<dbReference type="RefSeq" id="WP_344802130.1">
    <property type="nucleotide sequence ID" value="NZ_BAABAB010000007.1"/>
</dbReference>
<gene>
    <name evidence="2" type="ORF">GCM10022236_10720</name>
</gene>
<reference evidence="3" key="1">
    <citation type="journal article" date="2019" name="Int. J. Syst. Evol. Microbiol.">
        <title>The Global Catalogue of Microorganisms (GCM) 10K type strain sequencing project: providing services to taxonomists for standard genome sequencing and annotation.</title>
        <authorList>
            <consortium name="The Broad Institute Genomics Platform"/>
            <consortium name="The Broad Institute Genome Sequencing Center for Infectious Disease"/>
            <person name="Wu L."/>
            <person name="Ma J."/>
        </authorList>
    </citation>
    <scope>NUCLEOTIDE SEQUENCE [LARGE SCALE GENOMIC DNA]</scope>
    <source>
        <strain evidence="3">JCM 16929</strain>
    </source>
</reference>
<feature type="domain" description="GAF" evidence="1">
    <location>
        <begin position="122"/>
        <end position="216"/>
    </location>
</feature>
<name>A0ABP6ZIJ5_9ACTN</name>
<comment type="caution">
    <text evidence="2">The sequence shown here is derived from an EMBL/GenBank/DDBJ whole genome shotgun (WGS) entry which is preliminary data.</text>
</comment>
<protein>
    <submittedName>
        <fullName evidence="2">GAF domain-containing protein</fullName>
    </submittedName>
</protein>
<dbReference type="EMBL" id="BAABAB010000007">
    <property type="protein sequence ID" value="GAA3610881.1"/>
    <property type="molecule type" value="Genomic_DNA"/>
</dbReference>
<accession>A0ABP6ZIJ5</accession>
<dbReference type="InterPro" id="IPR003018">
    <property type="entry name" value="GAF"/>
</dbReference>